<dbReference type="RefSeq" id="WP_369329536.1">
    <property type="nucleotide sequence ID" value="NZ_JAULBC010000003.1"/>
</dbReference>
<feature type="domain" description="CHAT" evidence="4">
    <location>
        <begin position="622"/>
        <end position="885"/>
    </location>
</feature>
<protein>
    <submittedName>
        <fullName evidence="5">CHAT domain-containing protein</fullName>
    </submittedName>
</protein>
<feature type="repeat" description="TPR" evidence="1">
    <location>
        <begin position="116"/>
        <end position="149"/>
    </location>
</feature>
<evidence type="ECO:0000313" key="5">
    <source>
        <dbReference type="EMBL" id="MEX6688128.1"/>
    </source>
</evidence>
<dbReference type="Pfam" id="PF12770">
    <property type="entry name" value="CHAT"/>
    <property type="match status" value="1"/>
</dbReference>
<keyword evidence="6" id="KW-1185">Reference proteome</keyword>
<dbReference type="EMBL" id="JAULBC010000003">
    <property type="protein sequence ID" value="MEX6688128.1"/>
    <property type="molecule type" value="Genomic_DNA"/>
</dbReference>
<dbReference type="SMART" id="SM00028">
    <property type="entry name" value="TPR"/>
    <property type="match status" value="4"/>
</dbReference>
<reference evidence="5 6" key="1">
    <citation type="submission" date="2023-07" db="EMBL/GenBank/DDBJ databases">
        <authorList>
            <person name="Lian W.-H."/>
        </authorList>
    </citation>
    <scope>NUCLEOTIDE SEQUENCE [LARGE SCALE GENOMIC DNA]</scope>
    <source>
        <strain evidence="5 6">SYSU DXS3180</strain>
    </source>
</reference>
<keyword evidence="3" id="KW-0732">Signal</keyword>
<dbReference type="InterPro" id="IPR024983">
    <property type="entry name" value="CHAT_dom"/>
</dbReference>
<keyword evidence="2" id="KW-0812">Transmembrane</keyword>
<feature type="chain" id="PRO_5045257329" evidence="3">
    <location>
        <begin position="22"/>
        <end position="927"/>
    </location>
</feature>
<name>A0ABV3ZHZ1_9BACT</name>
<dbReference type="InterPro" id="IPR019734">
    <property type="entry name" value="TPR_rpt"/>
</dbReference>
<accession>A0ABV3ZHZ1</accession>
<feature type="transmembrane region" description="Helical" evidence="2">
    <location>
        <begin position="899"/>
        <end position="919"/>
    </location>
</feature>
<sequence length="927" mass="104251">MKYFKCLLAVFLITLCNGAIGQNNAGKGIWDRLLQTEKDTTLSIAQKIQIVYELKNNFEKLKRDPDSVYARILHRIGLYEYLLNKEIPNNVCIAYTLSAVSINTSGKRNASPGFAISSYRNLASYYKTLKKYSKAIKYYDSAIILGKRLNADRESMLLSVANKNDLLFLTGDHQKCIDESTIGLNEATLNHLPSYALIFYNQRAQSYFYQSELQPAIKDLDSAFALATIEGNTYEQAGALKIKAQIEAVQKNYSQAQELFSQAIQTRLQTKDDGQLADDYIDFGVFYFNDQKNIEKAKTSYRQAAKYAIRAHDNEKLAKIYANTGELSFYNQNYKDAANWYARAFNSLGLDSSKDISSITSTTNLDIVSNTDLVLEIFDKKIQLLLALYKTTQDKAYLSGTLRNALTMDSVITTIRHQHSEEQSKLYWRNRTQHFYENAIEACYLANDAGLAFFFIEKSRAVLLADRLSELGAAAHLPPAEAANEEKLQLNIVEQQEKLAALDNSSPEYVKQQIALINGKDALERYLKSLESKYPSYYQYKYEDSVPSLRQLQTFLTRGKQSFVHYFMGDSALYILAITPSSTKLISVNKDTVNETTLSHFLKLCSDKSVLNKQYAQFAVASNSLYKKLIAPLQLSEGRIIVCPGSFMLPFDALCTDSSGRNFLLDDYSFSYVYAARYLLKEHVFVNINGHGDFLGIAPVNFAPYLHLASLLSSGQALRSTSAHYKSARLLLLNNATHHNFISHAENYAVVNVFSHARADSINEPLLYLTDSVLHLYELQLINKPAVQLMVLSACQTNVGLNATGEGIYSLARGFAATGIPSVSATLWSADEGAIYAISEKFHEYLAAGMAKDEALRHAKLEYRQEYGGEKLLPYYWANMVLMGDTEPLKLTGKQKNNFWPLELAIGVFALVGLIIIVLRRNRKIAL</sequence>
<dbReference type="InterPro" id="IPR011990">
    <property type="entry name" value="TPR-like_helical_dom_sf"/>
</dbReference>
<keyword evidence="2" id="KW-1133">Transmembrane helix</keyword>
<dbReference type="PROSITE" id="PS50005">
    <property type="entry name" value="TPR"/>
    <property type="match status" value="1"/>
</dbReference>
<evidence type="ECO:0000256" key="2">
    <source>
        <dbReference type="SAM" id="Phobius"/>
    </source>
</evidence>
<keyword evidence="1" id="KW-0802">TPR repeat</keyword>
<evidence type="ECO:0000256" key="3">
    <source>
        <dbReference type="SAM" id="SignalP"/>
    </source>
</evidence>
<gene>
    <name evidence="5" type="ORF">QTN47_11515</name>
</gene>
<dbReference type="Gene3D" id="1.25.40.10">
    <property type="entry name" value="Tetratricopeptide repeat domain"/>
    <property type="match status" value="2"/>
</dbReference>
<proteinExistence type="predicted"/>
<dbReference type="PANTHER" id="PTHR10098">
    <property type="entry name" value="RAPSYN-RELATED"/>
    <property type="match status" value="1"/>
</dbReference>
<feature type="signal peptide" evidence="3">
    <location>
        <begin position="1"/>
        <end position="21"/>
    </location>
</feature>
<comment type="caution">
    <text evidence="5">The sequence shown here is derived from an EMBL/GenBank/DDBJ whole genome shotgun (WGS) entry which is preliminary data.</text>
</comment>
<evidence type="ECO:0000313" key="6">
    <source>
        <dbReference type="Proteomes" id="UP001560573"/>
    </source>
</evidence>
<dbReference type="Proteomes" id="UP001560573">
    <property type="component" value="Unassembled WGS sequence"/>
</dbReference>
<evidence type="ECO:0000259" key="4">
    <source>
        <dbReference type="Pfam" id="PF12770"/>
    </source>
</evidence>
<keyword evidence="2" id="KW-0472">Membrane</keyword>
<dbReference type="SUPFAM" id="SSF48452">
    <property type="entry name" value="TPR-like"/>
    <property type="match status" value="2"/>
</dbReference>
<organism evidence="5 6">
    <name type="scientific">Danxiaibacter flavus</name>
    <dbReference type="NCBI Taxonomy" id="3049108"/>
    <lineage>
        <taxon>Bacteria</taxon>
        <taxon>Pseudomonadati</taxon>
        <taxon>Bacteroidota</taxon>
        <taxon>Chitinophagia</taxon>
        <taxon>Chitinophagales</taxon>
        <taxon>Chitinophagaceae</taxon>
        <taxon>Danxiaibacter</taxon>
    </lineage>
</organism>
<evidence type="ECO:0000256" key="1">
    <source>
        <dbReference type="PROSITE-ProRule" id="PRU00339"/>
    </source>
</evidence>